<organism evidence="2 3">
    <name type="scientific">Adhaeribacter arboris</name>
    <dbReference type="NCBI Taxonomy" id="2072846"/>
    <lineage>
        <taxon>Bacteria</taxon>
        <taxon>Pseudomonadati</taxon>
        <taxon>Bacteroidota</taxon>
        <taxon>Cytophagia</taxon>
        <taxon>Cytophagales</taxon>
        <taxon>Hymenobacteraceae</taxon>
        <taxon>Adhaeribacter</taxon>
    </lineage>
</organism>
<dbReference type="RefSeq" id="WP_106927848.1">
    <property type="nucleotide sequence ID" value="NZ_PYFT01000001.1"/>
</dbReference>
<dbReference type="PANTHER" id="PTHR33495">
    <property type="entry name" value="ANTI-SIGMA FACTOR ANTAGONIST TM_1081-RELATED-RELATED"/>
    <property type="match status" value="1"/>
</dbReference>
<dbReference type="GO" id="GO:0043856">
    <property type="term" value="F:anti-sigma factor antagonist activity"/>
    <property type="evidence" value="ECO:0007669"/>
    <property type="project" value="TreeGrafter"/>
</dbReference>
<dbReference type="PROSITE" id="PS50801">
    <property type="entry name" value="STAS"/>
    <property type="match status" value="1"/>
</dbReference>
<dbReference type="Gene3D" id="3.30.750.24">
    <property type="entry name" value="STAS domain"/>
    <property type="match status" value="1"/>
</dbReference>
<dbReference type="InterPro" id="IPR036513">
    <property type="entry name" value="STAS_dom_sf"/>
</dbReference>
<keyword evidence="3" id="KW-1185">Reference proteome</keyword>
<protein>
    <recommendedName>
        <fullName evidence="1">STAS domain-containing protein</fullName>
    </recommendedName>
</protein>
<evidence type="ECO:0000313" key="3">
    <source>
        <dbReference type="Proteomes" id="UP000240357"/>
    </source>
</evidence>
<dbReference type="PANTHER" id="PTHR33495:SF14">
    <property type="entry name" value="ANTI-SIGMA FACTOR ANTAGONIST"/>
    <property type="match status" value="1"/>
</dbReference>
<reference evidence="2 3" key="1">
    <citation type="submission" date="2018-03" db="EMBL/GenBank/DDBJ databases">
        <title>Adhaeribacter sp. HMF7605 Genome sequencing and assembly.</title>
        <authorList>
            <person name="Kang H."/>
            <person name="Kang J."/>
            <person name="Cha I."/>
            <person name="Kim H."/>
            <person name="Joh K."/>
        </authorList>
    </citation>
    <scope>NUCLEOTIDE SEQUENCE [LARGE SCALE GENOMIC DNA]</scope>
    <source>
        <strain evidence="2 3">HMF7605</strain>
    </source>
</reference>
<feature type="domain" description="STAS" evidence="1">
    <location>
        <begin position="1"/>
        <end position="110"/>
    </location>
</feature>
<name>A0A2T2YCT0_9BACT</name>
<proteinExistence type="predicted"/>
<dbReference type="OrthoDB" id="885901at2"/>
<dbReference type="EMBL" id="PYFT01000001">
    <property type="protein sequence ID" value="PSR53330.1"/>
    <property type="molecule type" value="Genomic_DNA"/>
</dbReference>
<dbReference type="AlphaFoldDB" id="A0A2T2YCT0"/>
<comment type="caution">
    <text evidence="2">The sequence shown here is derived from an EMBL/GenBank/DDBJ whole genome shotgun (WGS) entry which is preliminary data.</text>
</comment>
<dbReference type="Proteomes" id="UP000240357">
    <property type="component" value="Unassembled WGS sequence"/>
</dbReference>
<dbReference type="CDD" id="cd07043">
    <property type="entry name" value="STAS_anti-anti-sigma_factors"/>
    <property type="match status" value="1"/>
</dbReference>
<accession>A0A2T2YCT0</accession>
<dbReference type="SUPFAM" id="SSF52091">
    <property type="entry name" value="SpoIIaa-like"/>
    <property type="match status" value="1"/>
</dbReference>
<evidence type="ECO:0000313" key="2">
    <source>
        <dbReference type="EMBL" id="PSR53330.1"/>
    </source>
</evidence>
<evidence type="ECO:0000259" key="1">
    <source>
        <dbReference type="PROSITE" id="PS50801"/>
    </source>
</evidence>
<sequence>MEVNTISHRDHFLITLIGCVDTNTILSLNRQLEQCLQSDTPAILVDCKNLTHVCIAGLRSLLHYQRLLQNRKKKIIVFELKATIKSVFLETGLDRFISVAFTYEQALHLIRQR</sequence>
<dbReference type="Pfam" id="PF01740">
    <property type="entry name" value="STAS"/>
    <property type="match status" value="1"/>
</dbReference>
<dbReference type="InterPro" id="IPR002645">
    <property type="entry name" value="STAS_dom"/>
</dbReference>
<gene>
    <name evidence="2" type="ORF">AHMF7605_07205</name>
</gene>